<dbReference type="GeneID" id="96999079"/>
<gene>
    <name evidence="2" type="ORF">HMPREF9709_01093</name>
</gene>
<evidence type="ECO:0000256" key="1">
    <source>
        <dbReference type="SAM" id="Phobius"/>
    </source>
</evidence>
<comment type="caution">
    <text evidence="2">The sequence shown here is derived from an EMBL/GenBank/DDBJ whole genome shotgun (WGS) entry which is preliminary data.</text>
</comment>
<dbReference type="HOGENOM" id="CLU_2935180_0_0_9"/>
<organism evidence="2 3">
    <name type="scientific">Helcococcus kunzii ATCC 51366</name>
    <dbReference type="NCBI Taxonomy" id="883114"/>
    <lineage>
        <taxon>Bacteria</taxon>
        <taxon>Bacillati</taxon>
        <taxon>Bacillota</taxon>
        <taxon>Tissierellia</taxon>
        <taxon>Tissierellales</taxon>
        <taxon>Peptoniphilaceae</taxon>
        <taxon>Helcococcus</taxon>
    </lineage>
</organism>
<dbReference type="RefSeq" id="WP_005398598.1">
    <property type="nucleotide sequence ID" value="NZ_JH601088.1"/>
</dbReference>
<accession>H3NP32</accession>
<evidence type="ECO:0000313" key="2">
    <source>
        <dbReference type="EMBL" id="EHR34157.1"/>
    </source>
</evidence>
<evidence type="ECO:0000313" key="3">
    <source>
        <dbReference type="Proteomes" id="UP000004191"/>
    </source>
</evidence>
<dbReference type="AlphaFoldDB" id="H3NP32"/>
<dbReference type="Proteomes" id="UP000004191">
    <property type="component" value="Unassembled WGS sequence"/>
</dbReference>
<proteinExistence type="predicted"/>
<name>H3NP32_9FIRM</name>
<keyword evidence="1" id="KW-1133">Transmembrane helix</keyword>
<keyword evidence="3" id="KW-1185">Reference proteome</keyword>
<protein>
    <submittedName>
        <fullName evidence="2">Uncharacterized protein</fullName>
    </submittedName>
</protein>
<keyword evidence="1" id="KW-0472">Membrane</keyword>
<feature type="transmembrane region" description="Helical" evidence="1">
    <location>
        <begin position="33"/>
        <end position="50"/>
    </location>
</feature>
<reference evidence="2 3" key="1">
    <citation type="submission" date="2012-01" db="EMBL/GenBank/DDBJ databases">
        <title>The Genome Sequence of Helcococcus kunzii ATCC 51366.</title>
        <authorList>
            <consortium name="The Broad Institute Genome Sequencing Platform"/>
            <person name="Earl A."/>
            <person name="Ward D."/>
            <person name="Feldgarden M."/>
            <person name="Gevers D."/>
            <person name="Huys G."/>
            <person name="Young S.K."/>
            <person name="Zeng Q."/>
            <person name="Gargeya S."/>
            <person name="Fitzgerald M."/>
            <person name="Haas B."/>
            <person name="Abouelleil A."/>
            <person name="Alvarado L."/>
            <person name="Arachchi H.M."/>
            <person name="Berlin A."/>
            <person name="Chapman S.B."/>
            <person name="Gearin G."/>
            <person name="Goldberg J."/>
            <person name="Griggs A."/>
            <person name="Gujja S."/>
            <person name="Hansen M."/>
            <person name="Heiman D."/>
            <person name="Howarth C."/>
            <person name="Larimer J."/>
            <person name="Lui A."/>
            <person name="MacDonald P.J.P."/>
            <person name="McCowen C."/>
            <person name="Montmayeur A."/>
            <person name="Murphy C."/>
            <person name="Neiman D."/>
            <person name="Pearson M."/>
            <person name="Priest M."/>
            <person name="Roberts A."/>
            <person name="Saif S."/>
            <person name="Shea T."/>
            <person name="Sisk P."/>
            <person name="Stolte C."/>
            <person name="Sykes S."/>
            <person name="Wortman J."/>
            <person name="Nusbaum C."/>
            <person name="Birren B."/>
        </authorList>
    </citation>
    <scope>NUCLEOTIDE SEQUENCE [LARGE SCALE GENOMIC DNA]</scope>
    <source>
        <strain evidence="2 3">ATCC 51366</strain>
    </source>
</reference>
<sequence>MKNLFKILSIILIIAFVDQIYMIQKFGNISKETLFMTFCLLLASIKFGFFDERKYNKIHK</sequence>
<keyword evidence="1" id="KW-0812">Transmembrane</keyword>
<feature type="transmembrane region" description="Helical" evidence="1">
    <location>
        <begin position="7"/>
        <end position="27"/>
    </location>
</feature>
<dbReference type="EMBL" id="AGEI01000021">
    <property type="protein sequence ID" value="EHR34157.1"/>
    <property type="molecule type" value="Genomic_DNA"/>
</dbReference>